<dbReference type="OrthoDB" id="3554416at2759"/>
<evidence type="ECO:0000256" key="1">
    <source>
        <dbReference type="SAM" id="MobiDB-lite"/>
    </source>
</evidence>
<feature type="compositionally biased region" description="Pro residues" evidence="1">
    <location>
        <begin position="261"/>
        <end position="277"/>
    </location>
</feature>
<dbReference type="eggNOG" id="KOG1216">
    <property type="taxonomic scope" value="Eukaryota"/>
</dbReference>
<accession>S3DDU0</accession>
<dbReference type="KEGG" id="glz:GLAREA_11374"/>
<dbReference type="GeneID" id="19470415"/>
<reference evidence="2 3" key="1">
    <citation type="journal article" date="2013" name="BMC Genomics">
        <title>Genomics-driven discovery of the pneumocandin biosynthetic gene cluster in the fungus Glarea lozoyensis.</title>
        <authorList>
            <person name="Chen L."/>
            <person name="Yue Q."/>
            <person name="Zhang X."/>
            <person name="Xiang M."/>
            <person name="Wang C."/>
            <person name="Li S."/>
            <person name="Che Y."/>
            <person name="Ortiz-Lopez F.J."/>
            <person name="Bills G.F."/>
            <person name="Liu X."/>
            <person name="An Z."/>
        </authorList>
    </citation>
    <scope>NUCLEOTIDE SEQUENCE [LARGE SCALE GENOMIC DNA]</scope>
    <source>
        <strain evidence="3">ATCC 20868 / MF5171</strain>
    </source>
</reference>
<name>S3DDU0_GLAL2</name>
<dbReference type="AlphaFoldDB" id="S3DDU0"/>
<dbReference type="Proteomes" id="UP000016922">
    <property type="component" value="Unassembled WGS sequence"/>
</dbReference>
<feature type="region of interest" description="Disordered" evidence="1">
    <location>
        <begin position="227"/>
        <end position="280"/>
    </location>
</feature>
<dbReference type="EMBL" id="KE145372">
    <property type="protein sequence ID" value="EPE24793.1"/>
    <property type="molecule type" value="Genomic_DNA"/>
</dbReference>
<keyword evidence="3" id="KW-1185">Reference proteome</keyword>
<gene>
    <name evidence="2" type="ORF">GLAREA_11374</name>
</gene>
<dbReference type="HOGENOM" id="CLU_456373_0_0_1"/>
<dbReference type="RefSeq" id="XP_008087708.1">
    <property type="nucleotide sequence ID" value="XM_008089517.1"/>
</dbReference>
<feature type="compositionally biased region" description="Basic and acidic residues" evidence="1">
    <location>
        <begin position="548"/>
        <end position="557"/>
    </location>
</feature>
<feature type="region of interest" description="Disordered" evidence="1">
    <location>
        <begin position="530"/>
        <end position="559"/>
    </location>
</feature>
<organism evidence="2 3">
    <name type="scientific">Glarea lozoyensis (strain ATCC 20868 / MF5171)</name>
    <dbReference type="NCBI Taxonomy" id="1116229"/>
    <lineage>
        <taxon>Eukaryota</taxon>
        <taxon>Fungi</taxon>
        <taxon>Dikarya</taxon>
        <taxon>Ascomycota</taxon>
        <taxon>Pezizomycotina</taxon>
        <taxon>Leotiomycetes</taxon>
        <taxon>Helotiales</taxon>
        <taxon>Helotiaceae</taxon>
        <taxon>Glarea</taxon>
    </lineage>
</organism>
<protein>
    <submittedName>
        <fullName evidence="2">Uncharacterized protein</fullName>
    </submittedName>
</protein>
<proteinExistence type="predicted"/>
<sequence>MTSVDGNKEFHRIKGIHVLCLLATWIMLWGATTAQNLHPIQRKNDLIGKTTNHTKTYTGAATSTNVIKTTASQEETFFTNTVTSTLLMTMTQIETCTSTITRQKILTKTYTQTLTMTRIVTITRTLTSTYVGYGHKREIAPTKSRPASTPTEKTVVTTATTSITTCKIVYTTLLGYLTTGEVQKTTVTKLEEEVITSTETITLTASARSSSATQSSKPPMILLASSTTGLQSSETGHLPSIVHMSPTPLPAPRPTLASSQPTPPSPPRPQNDPPFPTLIPLEPSLTTPISPVSFTFTPPTMGVISTVMAGNLLVTIEGLTSDAVLVNYEKLARGEEIISNGLVFLNTPSGLVISTVPVVIGNIGIENVGIVRIMPSASGSGVLVNGHTLTQGGTHILSSTTYILPTGSSMPLIIPPKATGVVIGSLTLFPGSTIVISGMTYVLPTDATVPGVLLNGKTMMAEETAIAGRKTIVVPKVGTVAMLATELSVAGGEDTTNQKVSTSGRSVAAAGTGFSSPTGGHISQFLEGSHMSKTTGGIDPTGGLLNPESDRGQDSSGHKSLRSIFRAGSVAAVVGVFQMLRKQSTDVGLGNRSTIEGK</sequence>
<evidence type="ECO:0000313" key="3">
    <source>
        <dbReference type="Proteomes" id="UP000016922"/>
    </source>
</evidence>
<evidence type="ECO:0000313" key="2">
    <source>
        <dbReference type="EMBL" id="EPE24793.1"/>
    </source>
</evidence>